<dbReference type="PROSITE" id="PS51071">
    <property type="entry name" value="HTH_RPIR"/>
    <property type="match status" value="1"/>
</dbReference>
<evidence type="ECO:0000256" key="1">
    <source>
        <dbReference type="ARBA" id="ARBA00023015"/>
    </source>
</evidence>
<keyword evidence="3" id="KW-0804">Transcription</keyword>
<name>A0ABV6YYN3_UNCC1</name>
<keyword evidence="7" id="KW-1185">Reference proteome</keyword>
<sequence>MNGQDLLHRIQESPLRGDQVRIAGTITGHLHRTAFLTGPELARECGVSVSAITRFAQKLGYRGYGELKQAMEVLYRKTITPYERFEKFLEESNGRSVLDLTLQQDMENITRINTFLDQETFKEAISWLTSADLIYLSAIGVSEILVDYLAAFLKGFDRPHHMLKSFGITRQAEIIDFKSDQVLFCFSFQRIFKEVVELCVYAKRYQVKILCLTDSITSPLAQASDIVLVSPVLGSTFGLSLAAPISMVNLIVNSIALTDPEKCMKAMEKARRLWQHYPIFCMPDENTKRD</sequence>
<dbReference type="PANTHER" id="PTHR30514:SF18">
    <property type="entry name" value="RPIR-FAMILY TRANSCRIPTIONAL REGULATOR"/>
    <property type="match status" value="1"/>
</dbReference>
<dbReference type="Proteomes" id="UP001594351">
    <property type="component" value="Unassembled WGS sequence"/>
</dbReference>
<dbReference type="InterPro" id="IPR001347">
    <property type="entry name" value="SIS_dom"/>
</dbReference>
<proteinExistence type="predicted"/>
<gene>
    <name evidence="6" type="ORF">ACFL27_14005</name>
</gene>
<keyword evidence="1" id="KW-0805">Transcription regulation</keyword>
<feature type="domain" description="HTH rpiR-type" evidence="4">
    <location>
        <begin position="2"/>
        <end position="78"/>
    </location>
</feature>
<evidence type="ECO:0000256" key="3">
    <source>
        <dbReference type="ARBA" id="ARBA00023163"/>
    </source>
</evidence>
<dbReference type="InterPro" id="IPR000281">
    <property type="entry name" value="HTH_RpiR"/>
</dbReference>
<dbReference type="InterPro" id="IPR047640">
    <property type="entry name" value="RpiR-like"/>
</dbReference>
<protein>
    <submittedName>
        <fullName evidence="6">MurR/RpiR family transcriptional regulator</fullName>
    </submittedName>
</protein>
<dbReference type="InterPro" id="IPR046348">
    <property type="entry name" value="SIS_dom_sf"/>
</dbReference>
<dbReference type="CDD" id="cd05013">
    <property type="entry name" value="SIS_RpiR"/>
    <property type="match status" value="1"/>
</dbReference>
<dbReference type="InterPro" id="IPR009057">
    <property type="entry name" value="Homeodomain-like_sf"/>
</dbReference>
<evidence type="ECO:0000256" key="2">
    <source>
        <dbReference type="ARBA" id="ARBA00023125"/>
    </source>
</evidence>
<evidence type="ECO:0000259" key="4">
    <source>
        <dbReference type="PROSITE" id="PS51071"/>
    </source>
</evidence>
<dbReference type="Pfam" id="PF01418">
    <property type="entry name" value="HTH_6"/>
    <property type="match status" value="1"/>
</dbReference>
<dbReference type="EMBL" id="JBHPBY010000176">
    <property type="protein sequence ID" value="MFC1851306.1"/>
    <property type="molecule type" value="Genomic_DNA"/>
</dbReference>
<evidence type="ECO:0000313" key="7">
    <source>
        <dbReference type="Proteomes" id="UP001594351"/>
    </source>
</evidence>
<dbReference type="SUPFAM" id="SSF46689">
    <property type="entry name" value="Homeodomain-like"/>
    <property type="match status" value="1"/>
</dbReference>
<dbReference type="InterPro" id="IPR036388">
    <property type="entry name" value="WH-like_DNA-bd_sf"/>
</dbReference>
<dbReference type="Gene3D" id="1.10.10.10">
    <property type="entry name" value="Winged helix-like DNA-binding domain superfamily/Winged helix DNA-binding domain"/>
    <property type="match status" value="1"/>
</dbReference>
<dbReference type="SUPFAM" id="SSF53697">
    <property type="entry name" value="SIS domain"/>
    <property type="match status" value="1"/>
</dbReference>
<reference evidence="6 7" key="1">
    <citation type="submission" date="2024-09" db="EMBL/GenBank/DDBJ databases">
        <title>Laminarin stimulates single cell rates of sulfate reduction while oxygen inhibits transcriptomic activity in coastal marine sediment.</title>
        <authorList>
            <person name="Lindsay M."/>
            <person name="Orcutt B."/>
            <person name="Emerson D."/>
            <person name="Stepanauskas R."/>
            <person name="D'Angelo T."/>
        </authorList>
    </citation>
    <scope>NUCLEOTIDE SEQUENCE [LARGE SCALE GENOMIC DNA]</scope>
    <source>
        <strain evidence="6">SAG AM-311-K15</strain>
    </source>
</reference>
<evidence type="ECO:0000313" key="6">
    <source>
        <dbReference type="EMBL" id="MFC1851306.1"/>
    </source>
</evidence>
<dbReference type="PANTHER" id="PTHR30514">
    <property type="entry name" value="GLUCOKINASE"/>
    <property type="match status" value="1"/>
</dbReference>
<dbReference type="PROSITE" id="PS51464">
    <property type="entry name" value="SIS"/>
    <property type="match status" value="1"/>
</dbReference>
<dbReference type="InterPro" id="IPR035472">
    <property type="entry name" value="RpiR-like_SIS"/>
</dbReference>
<accession>A0ABV6YYN3</accession>
<organism evidence="6 7">
    <name type="scientific">candidate division CSSED10-310 bacterium</name>
    <dbReference type="NCBI Taxonomy" id="2855610"/>
    <lineage>
        <taxon>Bacteria</taxon>
        <taxon>Bacteria division CSSED10-310</taxon>
    </lineage>
</organism>
<comment type="caution">
    <text evidence="6">The sequence shown here is derived from an EMBL/GenBank/DDBJ whole genome shotgun (WGS) entry which is preliminary data.</text>
</comment>
<dbReference type="Pfam" id="PF01380">
    <property type="entry name" value="SIS"/>
    <property type="match status" value="1"/>
</dbReference>
<feature type="domain" description="SIS" evidence="5">
    <location>
        <begin position="124"/>
        <end position="261"/>
    </location>
</feature>
<keyword evidence="2" id="KW-0238">DNA-binding</keyword>
<dbReference type="Gene3D" id="3.40.50.10490">
    <property type="entry name" value="Glucose-6-phosphate isomerase like protein, domain 1"/>
    <property type="match status" value="1"/>
</dbReference>
<evidence type="ECO:0000259" key="5">
    <source>
        <dbReference type="PROSITE" id="PS51464"/>
    </source>
</evidence>